<dbReference type="InterPro" id="IPR006762">
    <property type="entry name" value="Gtr1_RagA"/>
</dbReference>
<dbReference type="AlphaFoldDB" id="X1H7X9"/>
<reference evidence="3" key="1">
    <citation type="journal article" date="2014" name="Front. Microbiol.">
        <title>High frequency of phylogenetically diverse reductive dehalogenase-homologous genes in deep subseafloor sedimentary metagenomes.</title>
        <authorList>
            <person name="Kawai M."/>
            <person name="Futagami T."/>
            <person name="Toyoda A."/>
            <person name="Takaki Y."/>
            <person name="Nishi S."/>
            <person name="Hori S."/>
            <person name="Arai W."/>
            <person name="Tsubouchi T."/>
            <person name="Morono Y."/>
            <person name="Uchiyama I."/>
            <person name="Ito T."/>
            <person name="Fujiyama A."/>
            <person name="Inagaki F."/>
            <person name="Takami H."/>
        </authorList>
    </citation>
    <scope>NUCLEOTIDE SEQUENCE</scope>
    <source>
        <strain evidence="3">Expedition CK06-06</strain>
    </source>
</reference>
<evidence type="ECO:0000256" key="1">
    <source>
        <dbReference type="ARBA" id="ARBA00022741"/>
    </source>
</evidence>
<keyword evidence="1" id="KW-0547">Nucleotide-binding</keyword>
<dbReference type="GO" id="GO:0005525">
    <property type="term" value="F:GTP binding"/>
    <property type="evidence" value="ECO:0007669"/>
    <property type="project" value="UniProtKB-KW"/>
</dbReference>
<evidence type="ECO:0000256" key="2">
    <source>
        <dbReference type="ARBA" id="ARBA00023134"/>
    </source>
</evidence>
<name>X1H7X9_9ZZZZ</name>
<feature type="non-terminal residue" evidence="3">
    <location>
        <position position="99"/>
    </location>
</feature>
<comment type="caution">
    <text evidence="3">The sequence shown here is derived from an EMBL/GenBank/DDBJ whole genome shotgun (WGS) entry which is preliminary data.</text>
</comment>
<dbReference type="PRINTS" id="PR00449">
    <property type="entry name" value="RASTRNSFRMNG"/>
</dbReference>
<proteinExistence type="predicted"/>
<accession>X1H7X9</accession>
<protein>
    <recommendedName>
        <fullName evidence="4">G domain-containing protein</fullName>
    </recommendedName>
</protein>
<dbReference type="SUPFAM" id="SSF52540">
    <property type="entry name" value="P-loop containing nucleoside triphosphate hydrolases"/>
    <property type="match status" value="1"/>
</dbReference>
<organism evidence="3">
    <name type="scientific">marine sediment metagenome</name>
    <dbReference type="NCBI Taxonomy" id="412755"/>
    <lineage>
        <taxon>unclassified sequences</taxon>
        <taxon>metagenomes</taxon>
        <taxon>ecological metagenomes</taxon>
    </lineage>
</organism>
<evidence type="ECO:0008006" key="4">
    <source>
        <dbReference type="Google" id="ProtNLM"/>
    </source>
</evidence>
<dbReference type="Gene3D" id="3.40.50.300">
    <property type="entry name" value="P-loop containing nucleotide triphosphate hydrolases"/>
    <property type="match status" value="1"/>
</dbReference>
<dbReference type="EMBL" id="BARU01012460">
    <property type="protein sequence ID" value="GAH41418.1"/>
    <property type="molecule type" value="Genomic_DNA"/>
</dbReference>
<dbReference type="Pfam" id="PF04670">
    <property type="entry name" value="Gtr1_RagA"/>
    <property type="match status" value="1"/>
</dbReference>
<sequence length="99" mass="11346">MALIFSLFPILQGSIIIIHKKVVDKMNEEFAKILFIGLSNAGKTSIYKRCFEHASIKEIENLAPTKHVHKNQVNVDHVSKGMAIWDFGGQELYRQDYLE</sequence>
<dbReference type="InterPro" id="IPR027417">
    <property type="entry name" value="P-loop_NTPase"/>
</dbReference>
<keyword evidence="2" id="KW-0342">GTP-binding</keyword>
<gene>
    <name evidence="3" type="ORF">S03H2_22965</name>
</gene>
<evidence type="ECO:0000313" key="3">
    <source>
        <dbReference type="EMBL" id="GAH41418.1"/>
    </source>
</evidence>